<protein>
    <recommendedName>
        <fullName evidence="4">Lipoprotein</fullName>
    </recommendedName>
</protein>
<evidence type="ECO:0000313" key="3">
    <source>
        <dbReference type="Proteomes" id="UP000190121"/>
    </source>
</evidence>
<evidence type="ECO:0008006" key="4">
    <source>
        <dbReference type="Google" id="ProtNLM"/>
    </source>
</evidence>
<organism evidence="2 3">
    <name type="scientific">Porphyromonas circumdentaria</name>
    <dbReference type="NCBI Taxonomy" id="29524"/>
    <lineage>
        <taxon>Bacteria</taxon>
        <taxon>Pseudomonadati</taxon>
        <taxon>Bacteroidota</taxon>
        <taxon>Bacteroidia</taxon>
        <taxon>Bacteroidales</taxon>
        <taxon>Porphyromonadaceae</taxon>
        <taxon>Porphyromonas</taxon>
    </lineage>
</organism>
<keyword evidence="3" id="KW-1185">Reference proteome</keyword>
<dbReference type="AlphaFoldDB" id="A0A1T4PAD2"/>
<evidence type="ECO:0000313" key="2">
    <source>
        <dbReference type="EMBL" id="SJZ88503.1"/>
    </source>
</evidence>
<sequence length="154" mass="17460">MEYKKGLYLLLSIGLSLLTLASCQGNKNGIKPNLKETQIKETQLGKVITDGMEKYPTESFYILYSASSKGYTTLTQEDYIVSTAFANLLVRQNNELRADNPPKDEGWVLGGKGKLDAVRIAYEIADKIKESKDFEIHVEYEKDGSFTVWYRMVE</sequence>
<dbReference type="EMBL" id="FUXE01000015">
    <property type="protein sequence ID" value="SJZ88503.1"/>
    <property type="molecule type" value="Genomic_DNA"/>
</dbReference>
<evidence type="ECO:0000256" key="1">
    <source>
        <dbReference type="SAM" id="SignalP"/>
    </source>
</evidence>
<dbReference type="PROSITE" id="PS51257">
    <property type="entry name" value="PROKAR_LIPOPROTEIN"/>
    <property type="match status" value="1"/>
</dbReference>
<proteinExistence type="predicted"/>
<feature type="signal peptide" evidence="1">
    <location>
        <begin position="1"/>
        <end position="21"/>
    </location>
</feature>
<feature type="chain" id="PRO_5013069336" description="Lipoprotein" evidence="1">
    <location>
        <begin position="22"/>
        <end position="154"/>
    </location>
</feature>
<dbReference type="Proteomes" id="UP000190121">
    <property type="component" value="Unassembled WGS sequence"/>
</dbReference>
<accession>A0A1T4PAD2</accession>
<dbReference type="RefSeq" id="WP_078737285.1">
    <property type="nucleotide sequence ID" value="NZ_FUXE01000015.1"/>
</dbReference>
<gene>
    <name evidence="2" type="ORF">SAMN02745171_01382</name>
</gene>
<keyword evidence="1" id="KW-0732">Signal</keyword>
<reference evidence="3" key="1">
    <citation type="submission" date="2017-02" db="EMBL/GenBank/DDBJ databases">
        <authorList>
            <person name="Varghese N."/>
            <person name="Submissions S."/>
        </authorList>
    </citation>
    <scope>NUCLEOTIDE SEQUENCE [LARGE SCALE GENOMIC DNA]</scope>
    <source>
        <strain evidence="3">ATCC 51356</strain>
    </source>
</reference>
<dbReference type="OrthoDB" id="9963956at2"/>
<name>A0A1T4PAD2_9PORP</name>